<feature type="binding site" evidence="9">
    <location>
        <begin position="108"/>
        <end position="109"/>
    </location>
    <ligand>
        <name>pyridoxal 5'-phosphate</name>
        <dbReference type="ChEBI" id="CHEBI:597326"/>
    </ligand>
</feature>
<keyword evidence="5 9" id="KW-0032">Aminotransferase</keyword>
<feature type="domain" description="Aminotransferase class I/classII large" evidence="10">
    <location>
        <begin position="35"/>
        <end position="405"/>
    </location>
</feature>
<dbReference type="InterPro" id="IPR015424">
    <property type="entry name" value="PyrdxlP-dep_Trfase"/>
</dbReference>
<comment type="pathway">
    <text evidence="2 9">Amino-acid biosynthesis; L-lysine biosynthesis via DAP pathway; LL-2,6-diaminopimelate from (S)-tetrahydrodipicolinate (aminotransferase route): step 1/1.</text>
</comment>
<comment type="function">
    <text evidence="9">Involved in the synthesis of meso-diaminopimelate (m-DAP or DL-DAP), required for both lysine and peptidoglycan biosynthesis. Catalyzes the direct conversion of tetrahydrodipicolinate to LL-diaminopimelate.</text>
</comment>
<dbReference type="GO" id="GO:0010285">
    <property type="term" value="F:L,L-diaminopimelate aminotransferase activity"/>
    <property type="evidence" value="ECO:0007669"/>
    <property type="project" value="UniProtKB-UniRule"/>
</dbReference>
<dbReference type="EMBL" id="BFBB01000003">
    <property type="protein sequence ID" value="GBF49805.1"/>
    <property type="molecule type" value="Genomic_DNA"/>
</dbReference>
<feature type="binding site" evidence="9">
    <location>
        <position position="257"/>
    </location>
    <ligand>
        <name>pyridoxal 5'-phosphate</name>
        <dbReference type="ChEBI" id="CHEBI:597326"/>
    </ligand>
</feature>
<dbReference type="UniPathway" id="UPA00034">
    <property type="reaction ID" value="UER00466"/>
</dbReference>
<feature type="binding site" evidence="9">
    <location>
        <begin position="246"/>
        <end position="248"/>
    </location>
    <ligand>
        <name>pyridoxal 5'-phosphate</name>
        <dbReference type="ChEBI" id="CHEBI:597326"/>
    </ligand>
</feature>
<evidence type="ECO:0000256" key="8">
    <source>
        <dbReference type="ARBA" id="ARBA00051934"/>
    </source>
</evidence>
<feature type="binding site" evidence="9">
    <location>
        <position position="187"/>
    </location>
    <ligand>
        <name>pyridoxal 5'-phosphate</name>
        <dbReference type="ChEBI" id="CHEBI:597326"/>
    </ligand>
</feature>
<feature type="binding site" evidence="9">
    <location>
        <position position="132"/>
    </location>
    <ligand>
        <name>pyridoxal 5'-phosphate</name>
        <dbReference type="ChEBI" id="CHEBI:597326"/>
    </ligand>
</feature>
<proteinExistence type="inferred from homology"/>
<evidence type="ECO:0000256" key="1">
    <source>
        <dbReference type="ARBA" id="ARBA00001933"/>
    </source>
</evidence>
<dbReference type="OrthoDB" id="9813612at2"/>
<comment type="similarity">
    <text evidence="9">Belongs to the class-I pyridoxal-phosphate-dependent aminotransferase family. LL-diaminopimelate aminotransferase subfamily.</text>
</comment>
<feature type="binding site" evidence="9">
    <location>
        <position position="109"/>
    </location>
    <ligand>
        <name>substrate</name>
    </ligand>
</feature>
<evidence type="ECO:0000313" key="11">
    <source>
        <dbReference type="EMBL" id="GBF49805.1"/>
    </source>
</evidence>
<comment type="caution">
    <text evidence="11">The sequence shown here is derived from an EMBL/GenBank/DDBJ whole genome shotgun (WGS) entry which is preliminary data.</text>
</comment>
<feature type="binding site" evidence="9">
    <location>
        <position position="15"/>
    </location>
    <ligand>
        <name>substrate</name>
    </ligand>
</feature>
<evidence type="ECO:0000256" key="3">
    <source>
        <dbReference type="ARBA" id="ARBA00013138"/>
    </source>
</evidence>
<evidence type="ECO:0000256" key="5">
    <source>
        <dbReference type="ARBA" id="ARBA00022576"/>
    </source>
</evidence>
<evidence type="ECO:0000256" key="9">
    <source>
        <dbReference type="HAMAP-Rule" id="MF_01642"/>
    </source>
</evidence>
<dbReference type="InterPro" id="IPR004839">
    <property type="entry name" value="Aminotransferase_I/II_large"/>
</dbReference>
<dbReference type="Gene3D" id="3.90.1150.10">
    <property type="entry name" value="Aspartate Aminotransferase, domain 1"/>
    <property type="match status" value="1"/>
</dbReference>
<feature type="binding site" evidence="9">
    <location>
        <position position="388"/>
    </location>
    <ligand>
        <name>substrate</name>
    </ligand>
</feature>
<dbReference type="AlphaFoldDB" id="A0A2P2DYV4"/>
<dbReference type="CDD" id="cd00609">
    <property type="entry name" value="AAT_like"/>
    <property type="match status" value="1"/>
</dbReference>
<keyword evidence="12" id="KW-1185">Reference proteome</keyword>
<organism evidence="11 12">
    <name type="scientific">Leptospira ryugenii</name>
    <dbReference type="NCBI Taxonomy" id="1917863"/>
    <lineage>
        <taxon>Bacteria</taxon>
        <taxon>Pseudomonadati</taxon>
        <taxon>Spirochaetota</taxon>
        <taxon>Spirochaetia</taxon>
        <taxon>Leptospirales</taxon>
        <taxon>Leptospiraceae</taxon>
        <taxon>Leptospira</taxon>
    </lineage>
</organism>
<comment type="catalytic activity">
    <reaction evidence="8 9">
        <text>(2S,6S)-2,6-diaminopimelate + 2-oxoglutarate = (S)-2,3,4,5-tetrahydrodipicolinate + L-glutamate + H2O + H(+)</text>
        <dbReference type="Rhea" id="RHEA:23988"/>
        <dbReference type="ChEBI" id="CHEBI:15377"/>
        <dbReference type="ChEBI" id="CHEBI:15378"/>
        <dbReference type="ChEBI" id="CHEBI:16810"/>
        <dbReference type="ChEBI" id="CHEBI:16845"/>
        <dbReference type="ChEBI" id="CHEBI:29985"/>
        <dbReference type="ChEBI" id="CHEBI:57609"/>
        <dbReference type="EC" id="2.6.1.83"/>
    </reaction>
</comment>
<sequence length="408" mass="45158">MTGINENYLKLKAGYLFPEIGRRVKAYAESNPQAKIIRLGIGDVTLPLAPSIVNAMVEAAKEMGNPQGFHGYGPEQGYSFLIQKIIEHDYTKRGVKIDEDEVFVSDGSKCDCGNIQEIFALDAKIAVVDPVYPVYVDTNVMAGRTGEADANGRYQNIVYMPATEANQFEPEFPKEKADIIYLCYPNNPTGMVASKARLTEWVEFAKKNGSIILFDSAYESFIQDPNIPKSIFEIPGAKEVAMEFRSFSKTAGFTGTRCAYLVIPKELKGKTKAGESVSFNSLWSRRHSTKFNGVSYITQKGAEAVFSPQGQMEIKEQIAYYMENARLIREGLGKAGYTVFGGTNAPYIWLKTAKGMKSWEFFDHLLQSAQVVGTPGSGFGPAGEGYFRLSAFGKREDVISALERIQKL</sequence>
<gene>
    <name evidence="9" type="primary">dapL</name>
    <name evidence="11" type="ORF">LPTSP4_13240</name>
</gene>
<dbReference type="SUPFAM" id="SSF53383">
    <property type="entry name" value="PLP-dependent transferases"/>
    <property type="match status" value="1"/>
</dbReference>
<dbReference type="NCBIfam" id="TIGR03542">
    <property type="entry name" value="DAPAT_plant"/>
    <property type="match status" value="1"/>
</dbReference>
<dbReference type="InterPro" id="IPR015421">
    <property type="entry name" value="PyrdxlP-dep_Trfase_major"/>
</dbReference>
<feature type="binding site" evidence="9">
    <location>
        <position position="72"/>
    </location>
    <ligand>
        <name>pyridoxal 5'-phosphate</name>
        <dbReference type="ChEBI" id="CHEBI:597326"/>
    </ligand>
</feature>
<keyword evidence="7 9" id="KW-0663">Pyridoxal phosphate</keyword>
<evidence type="ECO:0000256" key="6">
    <source>
        <dbReference type="ARBA" id="ARBA00022679"/>
    </source>
</evidence>
<evidence type="ECO:0000256" key="4">
    <source>
        <dbReference type="ARBA" id="ARBA00018052"/>
    </source>
</evidence>
<name>A0A2P2DYV4_9LEPT</name>
<feature type="binding site" evidence="9">
    <location>
        <position position="42"/>
    </location>
    <ligand>
        <name>substrate</name>
    </ligand>
</feature>
<comment type="cofactor">
    <cofactor evidence="1 9">
        <name>pyridoxal 5'-phosphate</name>
        <dbReference type="ChEBI" id="CHEBI:597326"/>
    </cofactor>
</comment>
<feature type="modified residue" description="N6-(pyridoxal phosphate)lysine" evidence="9">
    <location>
        <position position="249"/>
    </location>
</feature>
<reference evidence="11 12" key="1">
    <citation type="submission" date="2018-02" db="EMBL/GenBank/DDBJ databases">
        <title>Novel Leptospira species isolated from soil and water in Japan.</title>
        <authorList>
            <person name="Nakao R."/>
            <person name="Masuzawa T."/>
        </authorList>
    </citation>
    <scope>NUCLEOTIDE SEQUENCE [LARGE SCALE GENOMIC DNA]</scope>
    <source>
        <strain evidence="11 12">YH101</strain>
    </source>
</reference>
<feature type="binding site" evidence="9">
    <location>
        <position position="292"/>
    </location>
    <ligand>
        <name>substrate</name>
    </ligand>
</feature>
<protein>
    <recommendedName>
        <fullName evidence="4 9">LL-diaminopimelate aminotransferase</fullName>
        <shortName evidence="9">DAP-AT</shortName>
        <shortName evidence="9">DAP-aminotransferase</shortName>
        <shortName evidence="9">LL-DAP-aminotransferase</shortName>
        <ecNumber evidence="3 9">2.6.1.83</ecNumber>
    </recommendedName>
</protein>
<feature type="binding site" evidence="9">
    <location>
        <position position="187"/>
    </location>
    <ligand>
        <name>substrate</name>
    </ligand>
</feature>
<dbReference type="Gene3D" id="3.40.640.10">
    <property type="entry name" value="Type I PLP-dependent aspartate aminotransferase-like (Major domain)"/>
    <property type="match status" value="1"/>
</dbReference>
<evidence type="ECO:0000256" key="2">
    <source>
        <dbReference type="ARBA" id="ARBA00004982"/>
    </source>
</evidence>
<dbReference type="Proteomes" id="UP000245133">
    <property type="component" value="Unassembled WGS sequence"/>
</dbReference>
<dbReference type="InterPro" id="IPR019942">
    <property type="entry name" value="DapL/ALD1"/>
</dbReference>
<dbReference type="FunFam" id="3.40.640.10:FF:000099">
    <property type="entry name" value="LL-diaminopimelate aminotransferase, chloroplastic"/>
    <property type="match status" value="1"/>
</dbReference>
<dbReference type="EC" id="2.6.1.83" evidence="3 9"/>
<feature type="binding site" evidence="9">
    <location>
        <position position="218"/>
    </location>
    <ligand>
        <name>pyridoxal 5'-phosphate</name>
        <dbReference type="ChEBI" id="CHEBI:597326"/>
    </ligand>
</feature>
<accession>A0A2P2DYV4</accession>
<evidence type="ECO:0000259" key="10">
    <source>
        <dbReference type="Pfam" id="PF00155"/>
    </source>
</evidence>
<dbReference type="Pfam" id="PF00155">
    <property type="entry name" value="Aminotran_1_2"/>
    <property type="match status" value="1"/>
</dbReference>
<dbReference type="RefSeq" id="WP_108975007.1">
    <property type="nucleotide sequence ID" value="NZ_BFBB01000003.1"/>
</dbReference>
<dbReference type="InterPro" id="IPR015422">
    <property type="entry name" value="PyrdxlP-dep_Trfase_small"/>
</dbReference>
<evidence type="ECO:0000313" key="12">
    <source>
        <dbReference type="Proteomes" id="UP000245133"/>
    </source>
</evidence>
<dbReference type="PANTHER" id="PTHR43144">
    <property type="entry name" value="AMINOTRANSFERASE"/>
    <property type="match status" value="1"/>
</dbReference>
<evidence type="ECO:0000256" key="7">
    <source>
        <dbReference type="ARBA" id="ARBA00022898"/>
    </source>
</evidence>
<feature type="binding site" evidence="9">
    <location>
        <position position="292"/>
    </location>
    <ligand>
        <name>pyridoxal 5'-phosphate</name>
        <dbReference type="ChEBI" id="CHEBI:597326"/>
    </ligand>
</feature>
<keyword evidence="6 9" id="KW-0808">Transferase</keyword>
<dbReference type="GO" id="GO:0030170">
    <property type="term" value="F:pyridoxal phosphate binding"/>
    <property type="evidence" value="ECO:0007669"/>
    <property type="project" value="UniProtKB-UniRule"/>
</dbReference>
<feature type="binding site" evidence="9">
    <location>
        <position position="132"/>
    </location>
    <ligand>
        <name>substrate</name>
    </ligand>
</feature>
<comment type="subunit">
    <text evidence="9">Homodimer.</text>
</comment>
<dbReference type="HAMAP" id="MF_01642">
    <property type="entry name" value="DapL_aminotrans_1"/>
    <property type="match status" value="1"/>
</dbReference>
<dbReference type="GO" id="GO:0033362">
    <property type="term" value="P:lysine biosynthetic process via diaminopimelate, diaminopimelate-aminotransferase pathway"/>
    <property type="evidence" value="ECO:0007669"/>
    <property type="project" value="UniProtKB-UniRule"/>
</dbReference>